<sequence>MNVTNFFGEYLSKLTERRAMACKGMIRLAVLDKHPTKTPDQLLYTELKDIFDTTLKTRLENVSIPNTEQISKEIVSYLVKNQSLLTMA</sequence>
<reference evidence="1" key="1">
    <citation type="journal article" date="2015" name="Nature">
        <title>Complex archaea that bridge the gap between prokaryotes and eukaryotes.</title>
        <authorList>
            <person name="Spang A."/>
            <person name="Saw J.H."/>
            <person name="Jorgensen S.L."/>
            <person name="Zaremba-Niedzwiedzka K."/>
            <person name="Martijn J."/>
            <person name="Lind A.E."/>
            <person name="van Eijk R."/>
            <person name="Schleper C."/>
            <person name="Guy L."/>
            <person name="Ettema T.J."/>
        </authorList>
    </citation>
    <scope>NUCLEOTIDE SEQUENCE</scope>
</reference>
<organism evidence="1">
    <name type="scientific">marine sediment metagenome</name>
    <dbReference type="NCBI Taxonomy" id="412755"/>
    <lineage>
        <taxon>unclassified sequences</taxon>
        <taxon>metagenomes</taxon>
        <taxon>ecological metagenomes</taxon>
    </lineage>
</organism>
<evidence type="ECO:0000313" key="1">
    <source>
        <dbReference type="EMBL" id="KKN26448.1"/>
    </source>
</evidence>
<comment type="caution">
    <text evidence="1">The sequence shown here is derived from an EMBL/GenBank/DDBJ whole genome shotgun (WGS) entry which is preliminary data.</text>
</comment>
<dbReference type="EMBL" id="LAZR01002717">
    <property type="protein sequence ID" value="KKN26448.1"/>
    <property type="molecule type" value="Genomic_DNA"/>
</dbReference>
<protein>
    <submittedName>
        <fullName evidence="1">Uncharacterized protein</fullName>
    </submittedName>
</protein>
<gene>
    <name evidence="1" type="ORF">LCGC14_0874500</name>
</gene>
<dbReference type="AlphaFoldDB" id="A0A0F9SAQ4"/>
<name>A0A0F9SAQ4_9ZZZZ</name>
<proteinExistence type="predicted"/>
<accession>A0A0F9SAQ4</accession>